<feature type="region of interest" description="Disordered" evidence="1">
    <location>
        <begin position="919"/>
        <end position="974"/>
    </location>
</feature>
<feature type="compositionally biased region" description="Polar residues" evidence="1">
    <location>
        <begin position="154"/>
        <end position="163"/>
    </location>
</feature>
<dbReference type="SUPFAM" id="SSF53474">
    <property type="entry name" value="alpha/beta-Hydrolases"/>
    <property type="match status" value="1"/>
</dbReference>
<feature type="compositionally biased region" description="Low complexity" evidence="1">
    <location>
        <begin position="38"/>
        <end position="49"/>
    </location>
</feature>
<reference evidence="2 3" key="1">
    <citation type="submission" date="2023-09" db="EMBL/GenBank/DDBJ databases">
        <title>Multi-omics analysis of a traditional fermented food reveals byproduct-associated fungal strains for waste-to-food upcycling.</title>
        <authorList>
            <consortium name="Lawrence Berkeley National Laboratory"/>
            <person name="Rekdal V.M."/>
            <person name="Villalobos-Escobedo J.M."/>
            <person name="Rodriguez-Valeron N."/>
            <person name="Garcia M.O."/>
            <person name="Vasquez D.P."/>
            <person name="Damayanti I."/>
            <person name="Sorensen P.M."/>
            <person name="Baidoo E.E."/>
            <person name="De Carvalho A.C."/>
            <person name="Riley R."/>
            <person name="Lipzen A."/>
            <person name="He G."/>
            <person name="Yan M."/>
            <person name="Haridas S."/>
            <person name="Daum C."/>
            <person name="Yoshinaga Y."/>
            <person name="Ng V."/>
            <person name="Grigoriev I.V."/>
            <person name="Munk R."/>
            <person name="Nuraida L."/>
            <person name="Wijaya C.H."/>
            <person name="Morales P.-C."/>
            <person name="Keasling J.D."/>
        </authorList>
    </citation>
    <scope>NUCLEOTIDE SEQUENCE [LARGE SCALE GENOMIC DNA]</scope>
    <source>
        <strain evidence="2 3">FGSC 2613</strain>
    </source>
</reference>
<gene>
    <name evidence="2" type="ORF">QR685DRAFT_174254</name>
</gene>
<feature type="compositionally biased region" description="Polar residues" evidence="1">
    <location>
        <begin position="76"/>
        <end position="94"/>
    </location>
</feature>
<feature type="region of interest" description="Disordered" evidence="1">
    <location>
        <begin position="1"/>
        <end position="103"/>
    </location>
</feature>
<dbReference type="InterPro" id="IPR029058">
    <property type="entry name" value="AB_hydrolase_fold"/>
</dbReference>
<feature type="compositionally biased region" description="Polar residues" evidence="1">
    <location>
        <begin position="763"/>
        <end position="772"/>
    </location>
</feature>
<feature type="compositionally biased region" description="Polar residues" evidence="1">
    <location>
        <begin position="305"/>
        <end position="324"/>
    </location>
</feature>
<sequence>MVNMSMELGTSGAPLEAEAAPVTVNGGTAPTPTPTPTQPQTSTLPTSTACPLSPSGPSTSASAVPLKLDLPDPQVLGSTHSQPHEPSTTAAQNSDDNEDDFIYDDQDGAQSFIQPAISARAARLTSPNTPAAEKAAAMDYLPSLFDFMEDEGRAQSSGKTSGNPSPPMSPRKPQRRGHFRQSSSSRLPDLPTPWRAEPKQMIVGQPHGTKTSSMFGVFGNETRSSRAASAGENALKKLSKALPSISIPTPSFFSSSSSSHKDSTSTWPSVPHLPKSSTIAGIRSNRAQTGPPLNTPGGATAQGPVRSSSLRASRTPTLRHSTSDDSLLYQSLTRVSSLGDDERFANVREQVNTRIKAIIDSFEPSFKLPQLPKSTSFTRLMAISRGKLTEAGITSPLKKVVPSASDFHGTDGTRSAPGPSSHRTSRETVHPLDAILETLTGDIVVMGGYRGSILRSAEPPYRQLWVPVKVGLNIRKVNMEVGLEPEDEENMENYIFASGMLQNIGPIDISRKLFRKLRECENSVNGKLRVHDYGYDWRLSPHRLSKKLNEFIEKLPSNQPHVPPEQRGVWVIAHSLGGLITRHAVNQRPELYSGVVYAGVPNRCINILGPLRNGDAVLFNETVLKAQSNFSFRTSFIFLPEDGFCFVSKDNKEEYPVDFYNVDDWIKYRLSPCAGGPALPPLNPSKSTGALGSLLSLSDSFSNISTSLPFRGRSNSGKNRTSGDDDDINNNNSSSSSNNNKHITASFSPSNTVFKDRTLAPQMGSSSTATDTPENNQQQQPAAPPINGTPSSHSQAIRYLDRTLRETKQFRSELAHNPSHQHRNIYPPLAVIYAKDIPTVYAARVTCRDAIASTDAYDDLMFASGDGVVLARESMLPEGYELVKDGRVCTDRGHVSMLGDLAAVGRALEAVVRGRRKGIGRGGVEEGEEEAVETEKAEAVEALGGEGEGEGNSDGNDGVELQRTEQGTAVAERD</sequence>
<feature type="region of interest" description="Disordered" evidence="1">
    <location>
        <begin position="246"/>
        <end position="324"/>
    </location>
</feature>
<name>A0ABR3DL69_NEUIN</name>
<evidence type="ECO:0000313" key="2">
    <source>
        <dbReference type="EMBL" id="KAL0473422.1"/>
    </source>
</evidence>
<feature type="region of interest" description="Disordered" evidence="1">
    <location>
        <begin position="151"/>
        <end position="194"/>
    </location>
</feature>
<comment type="caution">
    <text evidence="2">The sequence shown here is derived from an EMBL/GenBank/DDBJ whole genome shotgun (WGS) entry which is preliminary data.</text>
</comment>
<dbReference type="EMBL" id="JAVLET010000002">
    <property type="protein sequence ID" value="KAL0473422.1"/>
    <property type="molecule type" value="Genomic_DNA"/>
</dbReference>
<accession>A0ABR3DL69</accession>
<feature type="compositionally biased region" description="Polar residues" evidence="1">
    <location>
        <begin position="275"/>
        <end position="292"/>
    </location>
</feature>
<feature type="region of interest" description="Disordered" evidence="1">
    <location>
        <begin position="708"/>
        <end position="793"/>
    </location>
</feature>
<evidence type="ECO:0000313" key="3">
    <source>
        <dbReference type="Proteomes" id="UP001451303"/>
    </source>
</evidence>
<evidence type="ECO:0000256" key="1">
    <source>
        <dbReference type="SAM" id="MobiDB-lite"/>
    </source>
</evidence>
<feature type="region of interest" description="Disordered" evidence="1">
    <location>
        <begin position="401"/>
        <end position="427"/>
    </location>
</feature>
<feature type="compositionally biased region" description="Low complexity" evidence="1">
    <location>
        <begin position="729"/>
        <end position="740"/>
    </location>
</feature>
<feature type="compositionally biased region" description="Polar residues" evidence="1">
    <location>
        <begin position="741"/>
        <end position="753"/>
    </location>
</feature>
<dbReference type="Proteomes" id="UP001451303">
    <property type="component" value="Unassembled WGS sequence"/>
</dbReference>
<dbReference type="Gene3D" id="3.40.50.1820">
    <property type="entry name" value="alpha/beta hydrolase"/>
    <property type="match status" value="1"/>
</dbReference>
<feature type="compositionally biased region" description="Low complexity" evidence="1">
    <location>
        <begin position="246"/>
        <end position="269"/>
    </location>
</feature>
<proteinExistence type="predicted"/>
<protein>
    <submittedName>
        <fullName evidence="2">Uncharacterized protein</fullName>
    </submittedName>
</protein>
<keyword evidence="3" id="KW-1185">Reference proteome</keyword>
<dbReference type="PANTHER" id="PTHR11440">
    <property type="entry name" value="LECITHIN-CHOLESTEROL ACYLTRANSFERASE-RELATED"/>
    <property type="match status" value="1"/>
</dbReference>
<organism evidence="2 3">
    <name type="scientific">Neurospora intermedia</name>
    <dbReference type="NCBI Taxonomy" id="5142"/>
    <lineage>
        <taxon>Eukaryota</taxon>
        <taxon>Fungi</taxon>
        <taxon>Dikarya</taxon>
        <taxon>Ascomycota</taxon>
        <taxon>Pezizomycotina</taxon>
        <taxon>Sordariomycetes</taxon>
        <taxon>Sordariomycetidae</taxon>
        <taxon>Sordariales</taxon>
        <taxon>Sordariaceae</taxon>
        <taxon>Neurospora</taxon>
    </lineage>
</organism>